<keyword evidence="1" id="KW-0472">Membrane</keyword>
<accession>A0A0G1WLW8</accession>
<keyword evidence="1" id="KW-1133">Transmembrane helix</keyword>
<comment type="caution">
    <text evidence="2">The sequence shown here is derived from an EMBL/GenBank/DDBJ whole genome shotgun (WGS) entry which is preliminary data.</text>
</comment>
<evidence type="ECO:0000313" key="2">
    <source>
        <dbReference type="EMBL" id="KKU91333.1"/>
    </source>
</evidence>
<name>A0A0G1WLW8_9BACT</name>
<dbReference type="EMBL" id="LCPE01000044">
    <property type="protein sequence ID" value="KKU91333.1"/>
    <property type="molecule type" value="Genomic_DNA"/>
</dbReference>
<organism evidence="2 3">
    <name type="scientific">Candidatus Amesbacteria bacterium GW2011_GWC1_48_10</name>
    <dbReference type="NCBI Taxonomy" id="1618365"/>
    <lineage>
        <taxon>Bacteria</taxon>
        <taxon>Candidatus Amesiibacteriota</taxon>
    </lineage>
</organism>
<evidence type="ECO:0000313" key="3">
    <source>
        <dbReference type="Proteomes" id="UP000034877"/>
    </source>
</evidence>
<dbReference type="PROSITE" id="PS51257">
    <property type="entry name" value="PROKAR_LIPOPROTEIN"/>
    <property type="match status" value="1"/>
</dbReference>
<gene>
    <name evidence="2" type="ORF">UY22_C0044G0004</name>
</gene>
<dbReference type="AlphaFoldDB" id="A0A0G1WLW8"/>
<sequence>MEERKDPADHGVRNFFIGAGVFAGFIGVLVACDRLSNVDWENVKEVGTNICGWGVAIGMIVVFSPLGVKIFRRAYPGSKVQIAVHAIEDEYLLGGHHRRIYEERAARRKGRGQRGGD</sequence>
<keyword evidence="1" id="KW-0812">Transmembrane</keyword>
<dbReference type="Proteomes" id="UP000034877">
    <property type="component" value="Unassembled WGS sequence"/>
</dbReference>
<evidence type="ECO:0000256" key="1">
    <source>
        <dbReference type="SAM" id="Phobius"/>
    </source>
</evidence>
<protein>
    <submittedName>
        <fullName evidence="2">Uncharacterized protein</fullName>
    </submittedName>
</protein>
<feature type="transmembrane region" description="Helical" evidence="1">
    <location>
        <begin position="50"/>
        <end position="71"/>
    </location>
</feature>
<feature type="transmembrane region" description="Helical" evidence="1">
    <location>
        <begin position="12"/>
        <end position="30"/>
    </location>
</feature>
<reference evidence="2 3" key="1">
    <citation type="journal article" date="2015" name="Nature">
        <title>rRNA introns, odd ribosomes, and small enigmatic genomes across a large radiation of phyla.</title>
        <authorList>
            <person name="Brown C.T."/>
            <person name="Hug L.A."/>
            <person name="Thomas B.C."/>
            <person name="Sharon I."/>
            <person name="Castelle C.J."/>
            <person name="Singh A."/>
            <person name="Wilkins M.J."/>
            <person name="Williams K.H."/>
            <person name="Banfield J.F."/>
        </authorList>
    </citation>
    <scope>NUCLEOTIDE SEQUENCE [LARGE SCALE GENOMIC DNA]</scope>
</reference>
<proteinExistence type="predicted"/>